<dbReference type="PATRIC" id="fig|1678637.3.peg.2533"/>
<sequence>MTDHRTTVVVITHNRRDELLHTLGRLAALPERPPVIVVDNASADGTADAVRARHPRMRLLTPGRNLGAVGRNLAARLVTTPYLAFCDDDSWWEPGSLSAAADLLDRHPGLVSVTARILVHARPADGRPPGEPYEDPIVAELRDSPLPRPPWLPGPALGSFLAAATVLRTDAFRAAGGFSPRLWLGGEEELMAADLAAAGWWLGYADELTVHHRPSPSRDPRLRRRHGIRNTLWFTWLRRPVPAALRRTLHLARTVPRDATSLRAFAEAAAGLPWVLRERRPVPPAVEERLRLLEAPQRVSAARRYVG</sequence>
<evidence type="ECO:0000256" key="1">
    <source>
        <dbReference type="ARBA" id="ARBA00004776"/>
    </source>
</evidence>
<dbReference type="Gene3D" id="3.90.550.10">
    <property type="entry name" value="Spore Coat Polysaccharide Biosynthesis Protein SpsA, Chain A"/>
    <property type="match status" value="1"/>
</dbReference>
<dbReference type="PANTHER" id="PTHR43179">
    <property type="entry name" value="RHAMNOSYLTRANSFERASE WBBL"/>
    <property type="match status" value="1"/>
</dbReference>
<evidence type="ECO:0000256" key="2">
    <source>
        <dbReference type="ARBA" id="ARBA00006739"/>
    </source>
</evidence>
<dbReference type="InterPro" id="IPR029044">
    <property type="entry name" value="Nucleotide-diphossugar_trans"/>
</dbReference>
<protein>
    <submittedName>
        <fullName evidence="6">Glycosyl transferase</fullName>
    </submittedName>
</protein>
<dbReference type="STRING" id="1678637.AC230_11735"/>
<reference evidence="7" key="1">
    <citation type="submission" date="2015-07" db="EMBL/GenBank/DDBJ databases">
        <title>Draft genome sequence of Streptomyces sp. CMAA 1322, a bacterium isolated from Caatinga biome, from dry forest semiarid of Brazil.</title>
        <authorList>
            <person name="Santos S.N."/>
            <person name="Gacesa R."/>
            <person name="Taketani R.G."/>
            <person name="Long P.F."/>
            <person name="Melo I.S."/>
        </authorList>
    </citation>
    <scope>NUCLEOTIDE SEQUENCE [LARGE SCALE GENOMIC DNA]</scope>
    <source>
        <strain evidence="7">CMAA 1322</strain>
    </source>
</reference>
<keyword evidence="7" id="KW-1185">Reference proteome</keyword>
<evidence type="ECO:0000256" key="3">
    <source>
        <dbReference type="ARBA" id="ARBA00022676"/>
    </source>
</evidence>
<evidence type="ECO:0000259" key="5">
    <source>
        <dbReference type="Pfam" id="PF00535"/>
    </source>
</evidence>
<proteinExistence type="inferred from homology"/>
<organism evidence="6 7">
    <name type="scientific">Streptomyces caatingaensis</name>
    <dbReference type="NCBI Taxonomy" id="1678637"/>
    <lineage>
        <taxon>Bacteria</taxon>
        <taxon>Bacillati</taxon>
        <taxon>Actinomycetota</taxon>
        <taxon>Actinomycetes</taxon>
        <taxon>Kitasatosporales</taxon>
        <taxon>Streptomycetaceae</taxon>
        <taxon>Streptomyces</taxon>
    </lineage>
</organism>
<dbReference type="EMBL" id="LFXA01000007">
    <property type="protein sequence ID" value="KNB52388.1"/>
    <property type="molecule type" value="Genomic_DNA"/>
</dbReference>
<dbReference type="PANTHER" id="PTHR43179:SF12">
    <property type="entry name" value="GALACTOFURANOSYLTRANSFERASE GLFT2"/>
    <property type="match status" value="1"/>
</dbReference>
<comment type="caution">
    <text evidence="6">The sequence shown here is derived from an EMBL/GenBank/DDBJ whole genome shotgun (WGS) entry which is preliminary data.</text>
</comment>
<evidence type="ECO:0000313" key="7">
    <source>
        <dbReference type="Proteomes" id="UP000037288"/>
    </source>
</evidence>
<dbReference type="Proteomes" id="UP000037288">
    <property type="component" value="Unassembled WGS sequence"/>
</dbReference>
<keyword evidence="3" id="KW-0328">Glycosyltransferase</keyword>
<evidence type="ECO:0000256" key="4">
    <source>
        <dbReference type="ARBA" id="ARBA00022679"/>
    </source>
</evidence>
<comment type="similarity">
    <text evidence="2">Belongs to the glycosyltransferase 2 family.</text>
</comment>
<dbReference type="RefSeq" id="WP_049716254.1">
    <property type="nucleotide sequence ID" value="NZ_LFXA01000007.1"/>
</dbReference>
<dbReference type="SUPFAM" id="SSF53448">
    <property type="entry name" value="Nucleotide-diphospho-sugar transferases"/>
    <property type="match status" value="1"/>
</dbReference>
<keyword evidence="4 6" id="KW-0808">Transferase</keyword>
<feature type="domain" description="Glycosyltransferase 2-like" evidence="5">
    <location>
        <begin position="7"/>
        <end position="117"/>
    </location>
</feature>
<name>A0A0K9XGL1_9ACTN</name>
<evidence type="ECO:0000313" key="6">
    <source>
        <dbReference type="EMBL" id="KNB52388.1"/>
    </source>
</evidence>
<accession>A0A0K9XGL1</accession>
<dbReference type="GO" id="GO:0016757">
    <property type="term" value="F:glycosyltransferase activity"/>
    <property type="evidence" value="ECO:0007669"/>
    <property type="project" value="UniProtKB-KW"/>
</dbReference>
<gene>
    <name evidence="6" type="ORF">AC230_11735</name>
</gene>
<dbReference type="InterPro" id="IPR001173">
    <property type="entry name" value="Glyco_trans_2-like"/>
</dbReference>
<dbReference type="Pfam" id="PF00535">
    <property type="entry name" value="Glycos_transf_2"/>
    <property type="match status" value="1"/>
</dbReference>
<comment type="pathway">
    <text evidence="1">Cell wall biogenesis; cell wall polysaccharide biosynthesis.</text>
</comment>
<dbReference type="AlphaFoldDB" id="A0A0K9XGL1"/>
<dbReference type="OrthoDB" id="9787979at2"/>